<dbReference type="GO" id="GO:0008270">
    <property type="term" value="F:zinc ion binding"/>
    <property type="evidence" value="ECO:0007669"/>
    <property type="project" value="UniProtKB-KW"/>
</dbReference>
<dbReference type="Proteomes" id="UP000326396">
    <property type="component" value="Linkage Group LG16"/>
</dbReference>
<evidence type="ECO:0000256" key="2">
    <source>
        <dbReference type="ARBA" id="ARBA00022723"/>
    </source>
</evidence>
<evidence type="ECO:0000256" key="4">
    <source>
        <dbReference type="ARBA" id="ARBA00022771"/>
    </source>
</evidence>
<accession>A0A5N6NXV5</accession>
<dbReference type="PROSITE" id="PS00028">
    <property type="entry name" value="ZINC_FINGER_C2H2_1"/>
    <property type="match status" value="2"/>
</dbReference>
<dbReference type="InterPro" id="IPR036236">
    <property type="entry name" value="Znf_C2H2_sf"/>
</dbReference>
<feature type="region of interest" description="Disordered" evidence="7">
    <location>
        <begin position="353"/>
        <end position="395"/>
    </location>
</feature>
<keyword evidence="6" id="KW-0539">Nucleus</keyword>
<keyword evidence="5" id="KW-0862">Zinc</keyword>
<dbReference type="InterPro" id="IPR003604">
    <property type="entry name" value="Matrin/U1-like-C_Znf_C2H2"/>
</dbReference>
<evidence type="ECO:0000256" key="1">
    <source>
        <dbReference type="ARBA" id="ARBA00004123"/>
    </source>
</evidence>
<feature type="region of interest" description="Disordered" evidence="7">
    <location>
        <begin position="63"/>
        <end position="106"/>
    </location>
</feature>
<sequence length="447" mass="49271">MSNHNILQPKDVRDEKRNIDVVGNTEQQIVNKNEVKQIVEEGIVEAIPKLLDALELRKKDKRLQKERAENSRIIEEGEEDQHDSNTEHSEVSKPEKKKNKPKMSDEQQTNIINITSYSNANPNPNPLPLHTDASQYPSWIEFYGLQDPSASAASSSDMISQTANAGKTMSETTSNVIVTPIQREEIRPFKCEVCNITCNTEDLLEKHKKGKKHSKCLQKLGDSSANATKMVPPPVASESLVGELGNKQHGLAQHGVRAESIHCDLCNVVCYNQEIYQKHVVGKKHSAKEIIQLACKSGFLAPTQYSSSGSQKKLNTFQCELCNITCTSNELLRMHIAGKKHVNKLKEHGQIPNLPLTPIVNSESNKGDTVTSDGSNRNGKRAGSHEDVQSKKQRVLQGGAPLNAIRTCTLCNVVCNSPTVFIAHLAGQKHAAMVVKKAETLANGQES</sequence>
<feature type="compositionally biased region" description="Basic and acidic residues" evidence="7">
    <location>
        <begin position="63"/>
        <end position="75"/>
    </location>
</feature>
<feature type="domain" description="C2H2-type" evidence="8">
    <location>
        <begin position="191"/>
        <end position="213"/>
    </location>
</feature>
<evidence type="ECO:0000256" key="7">
    <source>
        <dbReference type="SAM" id="MobiDB-lite"/>
    </source>
</evidence>
<dbReference type="EMBL" id="SZYD01000008">
    <property type="protein sequence ID" value="KAD5507810.1"/>
    <property type="molecule type" value="Genomic_DNA"/>
</dbReference>
<dbReference type="SMART" id="SM00355">
    <property type="entry name" value="ZnF_C2H2"/>
    <property type="match status" value="4"/>
</dbReference>
<feature type="compositionally biased region" description="Polar residues" evidence="7">
    <location>
        <begin position="359"/>
        <end position="377"/>
    </location>
</feature>
<keyword evidence="2" id="KW-0479">Metal-binding</keyword>
<dbReference type="GO" id="GO:0005634">
    <property type="term" value="C:nucleus"/>
    <property type="evidence" value="ECO:0007669"/>
    <property type="project" value="UniProtKB-SubCell"/>
</dbReference>
<dbReference type="Pfam" id="PF12874">
    <property type="entry name" value="zf-met"/>
    <property type="match status" value="4"/>
</dbReference>
<dbReference type="InterPro" id="IPR013087">
    <property type="entry name" value="Znf_C2H2_type"/>
</dbReference>
<evidence type="ECO:0000313" key="10">
    <source>
        <dbReference type="Proteomes" id="UP000326396"/>
    </source>
</evidence>
<keyword evidence="3" id="KW-0677">Repeat</keyword>
<dbReference type="AlphaFoldDB" id="A0A5N6NXV5"/>
<evidence type="ECO:0000313" key="9">
    <source>
        <dbReference type="EMBL" id="KAD5507810.1"/>
    </source>
</evidence>
<evidence type="ECO:0000256" key="5">
    <source>
        <dbReference type="ARBA" id="ARBA00022833"/>
    </source>
</evidence>
<comment type="subcellular location">
    <subcellularLocation>
        <location evidence="1">Nucleus</location>
    </subcellularLocation>
</comment>
<dbReference type="PANTHER" id="PTHR46144:SF7">
    <property type="entry name" value="MEDIATOR OF RNA POLYMERASE II TRANSCRIPTION SUBUNIT 12-LIKE"/>
    <property type="match status" value="1"/>
</dbReference>
<dbReference type="OrthoDB" id="434647at2759"/>
<dbReference type="PANTHER" id="PTHR46144">
    <property type="entry name" value="ZINC FINGER PROTEIN 385B-LIKE"/>
    <property type="match status" value="1"/>
</dbReference>
<keyword evidence="10" id="KW-1185">Reference proteome</keyword>
<gene>
    <name evidence="9" type="ORF">E3N88_15513</name>
</gene>
<name>A0A5N6NXV5_9ASTR</name>
<organism evidence="9 10">
    <name type="scientific">Mikania micrantha</name>
    <name type="common">bitter vine</name>
    <dbReference type="NCBI Taxonomy" id="192012"/>
    <lineage>
        <taxon>Eukaryota</taxon>
        <taxon>Viridiplantae</taxon>
        <taxon>Streptophyta</taxon>
        <taxon>Embryophyta</taxon>
        <taxon>Tracheophyta</taxon>
        <taxon>Spermatophyta</taxon>
        <taxon>Magnoliopsida</taxon>
        <taxon>eudicotyledons</taxon>
        <taxon>Gunneridae</taxon>
        <taxon>Pentapetalae</taxon>
        <taxon>asterids</taxon>
        <taxon>campanulids</taxon>
        <taxon>Asterales</taxon>
        <taxon>Asteraceae</taxon>
        <taxon>Asteroideae</taxon>
        <taxon>Heliantheae alliance</taxon>
        <taxon>Eupatorieae</taxon>
        <taxon>Mikania</taxon>
    </lineage>
</organism>
<feature type="domain" description="C2H2-type" evidence="8">
    <location>
        <begin position="319"/>
        <end position="341"/>
    </location>
</feature>
<dbReference type="GO" id="GO:0003676">
    <property type="term" value="F:nucleic acid binding"/>
    <property type="evidence" value="ECO:0007669"/>
    <property type="project" value="InterPro"/>
</dbReference>
<evidence type="ECO:0000259" key="8">
    <source>
        <dbReference type="PROSITE" id="PS00028"/>
    </source>
</evidence>
<feature type="compositionally biased region" description="Basic and acidic residues" evidence="7">
    <location>
        <begin position="82"/>
        <end position="94"/>
    </location>
</feature>
<comment type="caution">
    <text evidence="9">The sequence shown here is derived from an EMBL/GenBank/DDBJ whole genome shotgun (WGS) entry which is preliminary data.</text>
</comment>
<evidence type="ECO:0000256" key="3">
    <source>
        <dbReference type="ARBA" id="ARBA00022737"/>
    </source>
</evidence>
<dbReference type="SUPFAM" id="SSF57667">
    <property type="entry name" value="beta-beta-alpha zinc fingers"/>
    <property type="match status" value="4"/>
</dbReference>
<evidence type="ECO:0000256" key="6">
    <source>
        <dbReference type="ARBA" id="ARBA00023242"/>
    </source>
</evidence>
<reference evidence="9 10" key="1">
    <citation type="submission" date="2019-05" db="EMBL/GenBank/DDBJ databases">
        <title>Mikania micrantha, genome provides insights into the molecular mechanism of rapid growth.</title>
        <authorList>
            <person name="Liu B."/>
        </authorList>
    </citation>
    <scope>NUCLEOTIDE SEQUENCE [LARGE SCALE GENOMIC DNA]</scope>
    <source>
        <strain evidence="9">NLD-2019</strain>
        <tissue evidence="9">Leaf</tissue>
    </source>
</reference>
<proteinExistence type="predicted"/>
<keyword evidence="4" id="KW-0863">Zinc-finger</keyword>
<dbReference type="SMART" id="SM00451">
    <property type="entry name" value="ZnF_U1"/>
    <property type="match status" value="4"/>
</dbReference>
<dbReference type="InterPro" id="IPR051868">
    <property type="entry name" value="ZN346_ZMAT4"/>
</dbReference>
<protein>
    <recommendedName>
        <fullName evidence="8">C2H2-type domain-containing protein</fullName>
    </recommendedName>
</protein>
<dbReference type="Gene3D" id="3.30.160.60">
    <property type="entry name" value="Classic Zinc Finger"/>
    <property type="match status" value="4"/>
</dbReference>